<evidence type="ECO:0000256" key="3">
    <source>
        <dbReference type="SAM" id="MobiDB-lite"/>
    </source>
</evidence>
<dbReference type="InterPro" id="IPR001680">
    <property type="entry name" value="WD40_rpt"/>
</dbReference>
<sequence length="521" mass="57269">MPARKDDLPCIVGRYIRDVAPDALPTYLDQTGLTEHHLNTPLPDLRSIIESYQSSQIASRLSSLHLTQTNNNLVRDGLVLPEDPSKANAKAMKAKIPETFRLKEVEKTIEGVSAVNLLGVWVERLARRRFDTSSASYQADYPQKILITSVDKTLKIISPESGEVDSILEPHKAAILSVSVHPRFRRYILTGSMDGSAILSDLITTTPIQTFKHNKFVNLTAFSFSGEYMATAGHDRMLHIYTVDTPHKRMDEDDLELLDETDDEALAGEPTLRYKKVKTVGLETNPEGLVFTPTHLIYTLRSSHLLYFLSLPTETSNPNQSKSQAQSATPWTTRTKSFNPSPLDTHVSFSVLYLALHPNGKLVACMTGDPATTGAGERVLIYSTDISPEEDGDEQGGEGDGLMMQGVQSQVQEAVPRPIMGSEGERLACLWTGEVGDEYVLPRMTWLPDGSGIITTTTTGYLNLIDLTGSVKSKLRVHGRVATGNELSGIVRDVAMLGSADSPETWRAVSVGYDGRIQISR</sequence>
<feature type="region of interest" description="Disordered" evidence="3">
    <location>
        <begin position="314"/>
        <end position="339"/>
    </location>
</feature>
<evidence type="ECO:0008006" key="6">
    <source>
        <dbReference type="Google" id="ProtNLM"/>
    </source>
</evidence>
<gene>
    <name evidence="4" type="ORF">FFLO_00243</name>
</gene>
<dbReference type="InterPro" id="IPR015943">
    <property type="entry name" value="WD40/YVTN_repeat-like_dom_sf"/>
</dbReference>
<evidence type="ECO:0000256" key="1">
    <source>
        <dbReference type="ARBA" id="ARBA00022574"/>
    </source>
</evidence>
<dbReference type="PANTHER" id="PTHR44019">
    <property type="entry name" value="WD REPEAT-CONTAINING PROTEIN 55"/>
    <property type="match status" value="1"/>
</dbReference>
<name>A0A8K0JRR5_9TREE</name>
<dbReference type="Gene3D" id="2.130.10.10">
    <property type="entry name" value="YVTN repeat-like/Quinoprotein amine dehydrogenase"/>
    <property type="match status" value="2"/>
</dbReference>
<dbReference type="SUPFAM" id="SSF50978">
    <property type="entry name" value="WD40 repeat-like"/>
    <property type="match status" value="1"/>
</dbReference>
<dbReference type="Pfam" id="PF00400">
    <property type="entry name" value="WD40"/>
    <property type="match status" value="2"/>
</dbReference>
<dbReference type="InterPro" id="IPR050505">
    <property type="entry name" value="WDR55/POC1"/>
</dbReference>
<organism evidence="4 5">
    <name type="scientific">Filobasidium floriforme</name>
    <dbReference type="NCBI Taxonomy" id="5210"/>
    <lineage>
        <taxon>Eukaryota</taxon>
        <taxon>Fungi</taxon>
        <taxon>Dikarya</taxon>
        <taxon>Basidiomycota</taxon>
        <taxon>Agaricomycotina</taxon>
        <taxon>Tremellomycetes</taxon>
        <taxon>Filobasidiales</taxon>
        <taxon>Filobasidiaceae</taxon>
        <taxon>Filobasidium</taxon>
    </lineage>
</organism>
<protein>
    <recommendedName>
        <fullName evidence="6">WD40 repeat-like protein</fullName>
    </recommendedName>
</protein>
<accession>A0A8K0JRR5</accession>
<proteinExistence type="predicted"/>
<dbReference type="PANTHER" id="PTHR44019:SF8">
    <property type="entry name" value="POC1 CENTRIOLAR PROTEIN HOMOLOG"/>
    <property type="match status" value="1"/>
</dbReference>
<evidence type="ECO:0000256" key="2">
    <source>
        <dbReference type="ARBA" id="ARBA00022737"/>
    </source>
</evidence>
<comment type="caution">
    <text evidence="4">The sequence shown here is derived from an EMBL/GenBank/DDBJ whole genome shotgun (WGS) entry which is preliminary data.</text>
</comment>
<evidence type="ECO:0000313" key="5">
    <source>
        <dbReference type="Proteomes" id="UP000812966"/>
    </source>
</evidence>
<dbReference type="OrthoDB" id="1932312at2759"/>
<keyword evidence="5" id="KW-1185">Reference proteome</keyword>
<dbReference type="AlphaFoldDB" id="A0A8K0JRR5"/>
<keyword evidence="2" id="KW-0677">Repeat</keyword>
<dbReference type="EMBL" id="JABELV010000003">
    <property type="protein sequence ID" value="KAG7575424.1"/>
    <property type="molecule type" value="Genomic_DNA"/>
</dbReference>
<evidence type="ECO:0000313" key="4">
    <source>
        <dbReference type="EMBL" id="KAG7575424.1"/>
    </source>
</evidence>
<keyword evidence="1" id="KW-0853">WD repeat</keyword>
<dbReference type="InterPro" id="IPR036322">
    <property type="entry name" value="WD40_repeat_dom_sf"/>
</dbReference>
<dbReference type="Proteomes" id="UP000812966">
    <property type="component" value="Unassembled WGS sequence"/>
</dbReference>
<reference evidence="4" key="1">
    <citation type="submission" date="2020-04" db="EMBL/GenBank/DDBJ databases">
        <title>Analysis of mating type loci in Filobasidium floriforme.</title>
        <authorList>
            <person name="Nowrousian M."/>
        </authorList>
    </citation>
    <scope>NUCLEOTIDE SEQUENCE</scope>
    <source>
        <strain evidence="4">CBS 6242</strain>
    </source>
</reference>
<dbReference type="SMART" id="SM00320">
    <property type="entry name" value="WD40"/>
    <property type="match status" value="3"/>
</dbReference>